<protein>
    <submittedName>
        <fullName evidence="1">Uncharacterized protein</fullName>
    </submittedName>
</protein>
<gene>
    <name evidence="1" type="ORF">DCAR_0102389</name>
</gene>
<reference evidence="1" key="2">
    <citation type="submission" date="2022-03" db="EMBL/GenBank/DDBJ databases">
        <title>Draft title - Genomic analysis of global carrot germplasm unveils the trajectory of domestication and the origin of high carotenoid orange carrot.</title>
        <authorList>
            <person name="Iorizzo M."/>
            <person name="Ellison S."/>
            <person name="Senalik D."/>
            <person name="Macko-Podgorni A."/>
            <person name="Grzebelus D."/>
            <person name="Bostan H."/>
            <person name="Rolling W."/>
            <person name="Curaba J."/>
            <person name="Simon P."/>
        </authorList>
    </citation>
    <scope>NUCLEOTIDE SEQUENCE</scope>
    <source>
        <tissue evidence="1">Leaf</tissue>
    </source>
</reference>
<sequence length="73" mass="8137">MSKDNLDGCDDITLISAFFLLKVSGQSSTITGTYAVLASGQSSTITGTYAGQYIMQNIKYIYIFKIYWNTYKI</sequence>
<name>A0AAF0W8C5_DAUCS</name>
<dbReference type="Proteomes" id="UP000077755">
    <property type="component" value="Chromosome 1"/>
</dbReference>
<dbReference type="EMBL" id="CP093343">
    <property type="protein sequence ID" value="WOG83215.1"/>
    <property type="molecule type" value="Genomic_DNA"/>
</dbReference>
<reference evidence="1" key="1">
    <citation type="journal article" date="2016" name="Nat. Genet.">
        <title>A high-quality carrot genome assembly provides new insights into carotenoid accumulation and asterid genome evolution.</title>
        <authorList>
            <person name="Iorizzo M."/>
            <person name="Ellison S."/>
            <person name="Senalik D."/>
            <person name="Zeng P."/>
            <person name="Satapoomin P."/>
            <person name="Huang J."/>
            <person name="Bowman M."/>
            <person name="Iovene M."/>
            <person name="Sanseverino W."/>
            <person name="Cavagnaro P."/>
            <person name="Yildiz M."/>
            <person name="Macko-Podgorni A."/>
            <person name="Moranska E."/>
            <person name="Grzebelus E."/>
            <person name="Grzebelus D."/>
            <person name="Ashrafi H."/>
            <person name="Zheng Z."/>
            <person name="Cheng S."/>
            <person name="Spooner D."/>
            <person name="Van Deynze A."/>
            <person name="Simon P."/>
        </authorList>
    </citation>
    <scope>NUCLEOTIDE SEQUENCE</scope>
    <source>
        <tissue evidence="1">Leaf</tissue>
    </source>
</reference>
<organism evidence="1 2">
    <name type="scientific">Daucus carota subsp. sativus</name>
    <name type="common">Carrot</name>
    <dbReference type="NCBI Taxonomy" id="79200"/>
    <lineage>
        <taxon>Eukaryota</taxon>
        <taxon>Viridiplantae</taxon>
        <taxon>Streptophyta</taxon>
        <taxon>Embryophyta</taxon>
        <taxon>Tracheophyta</taxon>
        <taxon>Spermatophyta</taxon>
        <taxon>Magnoliopsida</taxon>
        <taxon>eudicotyledons</taxon>
        <taxon>Gunneridae</taxon>
        <taxon>Pentapetalae</taxon>
        <taxon>asterids</taxon>
        <taxon>campanulids</taxon>
        <taxon>Apiales</taxon>
        <taxon>Apiaceae</taxon>
        <taxon>Apioideae</taxon>
        <taxon>Scandiceae</taxon>
        <taxon>Daucinae</taxon>
        <taxon>Daucus</taxon>
        <taxon>Daucus sect. Daucus</taxon>
    </lineage>
</organism>
<keyword evidence="2" id="KW-1185">Reference proteome</keyword>
<accession>A0AAF0W8C5</accession>
<dbReference type="AlphaFoldDB" id="A0AAF0W8C5"/>
<evidence type="ECO:0000313" key="1">
    <source>
        <dbReference type="EMBL" id="WOG83215.1"/>
    </source>
</evidence>
<evidence type="ECO:0000313" key="2">
    <source>
        <dbReference type="Proteomes" id="UP000077755"/>
    </source>
</evidence>
<proteinExistence type="predicted"/>